<evidence type="ECO:0000256" key="7">
    <source>
        <dbReference type="NCBIfam" id="TIGR00212"/>
    </source>
</evidence>
<keyword evidence="4 9" id="KW-0808">Transferase</keyword>
<dbReference type="EC" id="2.5.1.61" evidence="3 7"/>
<dbReference type="PANTHER" id="PTHR11557">
    <property type="entry name" value="PORPHOBILINOGEN DEAMINASE"/>
    <property type="match status" value="1"/>
</dbReference>
<evidence type="ECO:0000313" key="10">
    <source>
        <dbReference type="Proteomes" id="UP000636755"/>
    </source>
</evidence>
<name>A0ABR7HKA0_9FIRM</name>
<dbReference type="PRINTS" id="PR00151">
    <property type="entry name" value="PORPHBDMNASE"/>
</dbReference>
<dbReference type="Proteomes" id="UP000636755">
    <property type="component" value="Unassembled WGS sequence"/>
</dbReference>
<dbReference type="EMBL" id="JACOPS010000002">
    <property type="protein sequence ID" value="MBC5727923.1"/>
    <property type="molecule type" value="Genomic_DNA"/>
</dbReference>
<proteinExistence type="inferred from homology"/>
<dbReference type="PIRSF" id="PIRSF001438">
    <property type="entry name" value="4pyrrol_synth_OHMeBilane_synth"/>
    <property type="match status" value="1"/>
</dbReference>
<keyword evidence="5" id="KW-0627">Porphyrin biosynthesis</keyword>
<dbReference type="RefSeq" id="WP_186935158.1">
    <property type="nucleotide sequence ID" value="NZ_JACOPS010000002.1"/>
</dbReference>
<dbReference type="CDD" id="cd13647">
    <property type="entry name" value="PBP2_PBGD_2"/>
    <property type="match status" value="1"/>
</dbReference>
<evidence type="ECO:0000256" key="2">
    <source>
        <dbReference type="ARBA" id="ARBA00005638"/>
    </source>
</evidence>
<evidence type="ECO:0000256" key="1">
    <source>
        <dbReference type="ARBA" id="ARBA00002869"/>
    </source>
</evidence>
<comment type="caution">
    <text evidence="9">The sequence shown here is derived from an EMBL/GenBank/DDBJ whole genome shotgun (WGS) entry which is preliminary data.</text>
</comment>
<comment type="similarity">
    <text evidence="2">Belongs to the HMBS family.</text>
</comment>
<dbReference type="InterPro" id="IPR036803">
    <property type="entry name" value="Porphobilinogen_deaminase_C_sf"/>
</dbReference>
<evidence type="ECO:0000313" key="9">
    <source>
        <dbReference type="EMBL" id="MBC5727923.1"/>
    </source>
</evidence>
<dbReference type="PANTHER" id="PTHR11557:SF0">
    <property type="entry name" value="PORPHOBILINOGEN DEAMINASE"/>
    <property type="match status" value="1"/>
</dbReference>
<organism evidence="9 10">
    <name type="scientific">Ruminococcus intestinalis</name>
    <dbReference type="NCBI Taxonomy" id="2763066"/>
    <lineage>
        <taxon>Bacteria</taxon>
        <taxon>Bacillati</taxon>
        <taxon>Bacillota</taxon>
        <taxon>Clostridia</taxon>
        <taxon>Eubacteriales</taxon>
        <taxon>Oscillospiraceae</taxon>
        <taxon>Ruminococcus</taxon>
    </lineage>
</organism>
<gene>
    <name evidence="9" type="primary">hemC</name>
    <name evidence="9" type="ORF">H8R91_05200</name>
</gene>
<protein>
    <recommendedName>
        <fullName evidence="3 7">Hydroxymethylbilane synthase</fullName>
        <ecNumber evidence="3 7">2.5.1.61</ecNumber>
    </recommendedName>
</protein>
<dbReference type="GO" id="GO:0004418">
    <property type="term" value="F:hydroxymethylbilane synthase activity"/>
    <property type="evidence" value="ECO:0007669"/>
    <property type="project" value="UniProtKB-EC"/>
</dbReference>
<evidence type="ECO:0000256" key="5">
    <source>
        <dbReference type="ARBA" id="ARBA00023244"/>
    </source>
</evidence>
<dbReference type="InterPro" id="IPR000860">
    <property type="entry name" value="HemC"/>
</dbReference>
<dbReference type="NCBIfam" id="TIGR00212">
    <property type="entry name" value="hemC"/>
    <property type="match status" value="1"/>
</dbReference>
<comment type="function">
    <text evidence="1">Tetrapolymerization of the monopyrrole PBG into the hydroxymethylbilane pre-uroporphyrinogen in several discrete steps.</text>
</comment>
<dbReference type="SUPFAM" id="SSF54782">
    <property type="entry name" value="Porphobilinogen deaminase (hydroxymethylbilane synthase), C-terminal domain"/>
    <property type="match status" value="1"/>
</dbReference>
<evidence type="ECO:0000259" key="8">
    <source>
        <dbReference type="Pfam" id="PF01379"/>
    </source>
</evidence>
<sequence>MKVRIGTRKSKLAIAQTEMFANALKKRFDDIDTEIVCISTKGDKILDKPLAMIGGKGVFISELENALLSGAADMAVHSAKDLPLELADGLEISSALNRGNYRDVLVTRKNEPIKNEEKFIVGTGSLRRRGFIKKQYPLVQIKDIRGNVDTRINKLINKEYDAIILAAAGLERLSLYNSEKYDVTPFEYSDFLPAPCQAIVVAESKTGSAISERLKEISHTETMLEFETERQIPKLLNADCGMPVGAFSKVTNGKIELIISTDCKKTISGSADIKDRFNLAKRLVSKL</sequence>
<evidence type="ECO:0000256" key="4">
    <source>
        <dbReference type="ARBA" id="ARBA00022679"/>
    </source>
</evidence>
<feature type="domain" description="Porphobilinogen deaminase N-terminal" evidence="8">
    <location>
        <begin position="3"/>
        <end position="207"/>
    </location>
</feature>
<dbReference type="Gene3D" id="3.30.160.40">
    <property type="entry name" value="Porphobilinogen deaminase, C-terminal domain"/>
    <property type="match status" value="1"/>
</dbReference>
<accession>A0ABR7HKA0</accession>
<dbReference type="Gene3D" id="3.40.190.10">
    <property type="entry name" value="Periplasmic binding protein-like II"/>
    <property type="match status" value="2"/>
</dbReference>
<evidence type="ECO:0000256" key="3">
    <source>
        <dbReference type="ARBA" id="ARBA00012655"/>
    </source>
</evidence>
<reference evidence="9 10" key="1">
    <citation type="submission" date="2020-08" db="EMBL/GenBank/DDBJ databases">
        <title>Genome public.</title>
        <authorList>
            <person name="Liu C."/>
            <person name="Sun Q."/>
        </authorList>
    </citation>
    <scope>NUCLEOTIDE SEQUENCE [LARGE SCALE GENOMIC DNA]</scope>
    <source>
        <strain evidence="9 10">NSJ-71</strain>
    </source>
</reference>
<keyword evidence="10" id="KW-1185">Reference proteome</keyword>
<comment type="catalytic activity">
    <reaction evidence="6">
        <text>4 porphobilinogen + H2O = hydroxymethylbilane + 4 NH4(+)</text>
        <dbReference type="Rhea" id="RHEA:13185"/>
        <dbReference type="ChEBI" id="CHEBI:15377"/>
        <dbReference type="ChEBI" id="CHEBI:28938"/>
        <dbReference type="ChEBI" id="CHEBI:57845"/>
        <dbReference type="ChEBI" id="CHEBI:58126"/>
        <dbReference type="EC" id="2.5.1.61"/>
    </reaction>
</comment>
<dbReference type="Pfam" id="PF01379">
    <property type="entry name" value="Porphobil_deam"/>
    <property type="match status" value="1"/>
</dbReference>
<evidence type="ECO:0000256" key="6">
    <source>
        <dbReference type="ARBA" id="ARBA00048169"/>
    </source>
</evidence>
<dbReference type="SUPFAM" id="SSF53850">
    <property type="entry name" value="Periplasmic binding protein-like II"/>
    <property type="match status" value="1"/>
</dbReference>
<dbReference type="InterPro" id="IPR022417">
    <property type="entry name" value="Porphobilin_deaminase_N"/>
</dbReference>